<accession>A0AAN6YBZ0</accession>
<reference evidence="1" key="1">
    <citation type="journal article" date="2023" name="Mol. Phylogenet. Evol.">
        <title>Genome-scale phylogeny and comparative genomics of the fungal order Sordariales.</title>
        <authorList>
            <person name="Hensen N."/>
            <person name="Bonometti L."/>
            <person name="Westerberg I."/>
            <person name="Brannstrom I.O."/>
            <person name="Guillou S."/>
            <person name="Cros-Aarteil S."/>
            <person name="Calhoun S."/>
            <person name="Haridas S."/>
            <person name="Kuo A."/>
            <person name="Mondo S."/>
            <person name="Pangilinan J."/>
            <person name="Riley R."/>
            <person name="LaButti K."/>
            <person name="Andreopoulos B."/>
            <person name="Lipzen A."/>
            <person name="Chen C."/>
            <person name="Yan M."/>
            <person name="Daum C."/>
            <person name="Ng V."/>
            <person name="Clum A."/>
            <person name="Steindorff A."/>
            <person name="Ohm R.A."/>
            <person name="Martin F."/>
            <person name="Silar P."/>
            <person name="Natvig D.O."/>
            <person name="Lalanne C."/>
            <person name="Gautier V."/>
            <person name="Ament-Velasquez S.L."/>
            <person name="Kruys A."/>
            <person name="Hutchinson M.I."/>
            <person name="Powell A.J."/>
            <person name="Barry K."/>
            <person name="Miller A.N."/>
            <person name="Grigoriev I.V."/>
            <person name="Debuchy R."/>
            <person name="Gladieux P."/>
            <person name="Hiltunen Thoren M."/>
            <person name="Johannesson H."/>
        </authorList>
    </citation>
    <scope>NUCLEOTIDE SEQUENCE</scope>
    <source>
        <strain evidence="1">PSN293</strain>
    </source>
</reference>
<protein>
    <submittedName>
        <fullName evidence="1">Uncharacterized protein</fullName>
    </submittedName>
</protein>
<keyword evidence="2" id="KW-1185">Reference proteome</keyword>
<organism evidence="1 2">
    <name type="scientific">Rhypophila decipiens</name>
    <dbReference type="NCBI Taxonomy" id="261697"/>
    <lineage>
        <taxon>Eukaryota</taxon>
        <taxon>Fungi</taxon>
        <taxon>Dikarya</taxon>
        <taxon>Ascomycota</taxon>
        <taxon>Pezizomycotina</taxon>
        <taxon>Sordariomycetes</taxon>
        <taxon>Sordariomycetidae</taxon>
        <taxon>Sordariales</taxon>
        <taxon>Naviculisporaceae</taxon>
        <taxon>Rhypophila</taxon>
    </lineage>
</organism>
<sequence length="232" mass="26193">MLLLPLPKRRHWIGSVIGAGHFTSEWGRMPMLGSEMLHHIIVGSRGGHLVLYLVELSAGGKALRCTLNVTSRFSDRWPFQIGIPRGLYHKSETAQSFHKATIWGTQWYFLGNRAKKKGFWKVEGKGQEGQSISLKRASRLRSVIAELAKSKQRCLDILLQQRILRMDIMSNTRLIWYFYVSGCCYVAGGEYGQHLRHDIVAEGISAQDASHHLTCVPYGGPEELSTQMLLSK</sequence>
<comment type="caution">
    <text evidence="1">The sequence shown here is derived from an EMBL/GenBank/DDBJ whole genome shotgun (WGS) entry which is preliminary data.</text>
</comment>
<gene>
    <name evidence="1" type="ORF">QBC37DRAFT_481175</name>
</gene>
<evidence type="ECO:0000313" key="2">
    <source>
        <dbReference type="Proteomes" id="UP001301769"/>
    </source>
</evidence>
<reference evidence="1" key="2">
    <citation type="submission" date="2023-05" db="EMBL/GenBank/DDBJ databases">
        <authorList>
            <consortium name="Lawrence Berkeley National Laboratory"/>
            <person name="Steindorff A."/>
            <person name="Hensen N."/>
            <person name="Bonometti L."/>
            <person name="Westerberg I."/>
            <person name="Brannstrom I.O."/>
            <person name="Guillou S."/>
            <person name="Cros-Aarteil S."/>
            <person name="Calhoun S."/>
            <person name="Haridas S."/>
            <person name="Kuo A."/>
            <person name="Mondo S."/>
            <person name="Pangilinan J."/>
            <person name="Riley R."/>
            <person name="Labutti K."/>
            <person name="Andreopoulos B."/>
            <person name="Lipzen A."/>
            <person name="Chen C."/>
            <person name="Yanf M."/>
            <person name="Daum C."/>
            <person name="Ng V."/>
            <person name="Clum A."/>
            <person name="Ohm R."/>
            <person name="Martin F."/>
            <person name="Silar P."/>
            <person name="Natvig D."/>
            <person name="Lalanne C."/>
            <person name="Gautier V."/>
            <person name="Ament-Velasquez S.L."/>
            <person name="Kruys A."/>
            <person name="Hutchinson M.I."/>
            <person name="Powell A.J."/>
            <person name="Barry K."/>
            <person name="Miller A.N."/>
            <person name="Grigoriev I.V."/>
            <person name="Debuchy R."/>
            <person name="Gladieux P."/>
            <person name="Thoren M.H."/>
            <person name="Johannesson H."/>
        </authorList>
    </citation>
    <scope>NUCLEOTIDE SEQUENCE</scope>
    <source>
        <strain evidence="1">PSN293</strain>
    </source>
</reference>
<dbReference type="EMBL" id="MU858076">
    <property type="protein sequence ID" value="KAK4215743.1"/>
    <property type="molecule type" value="Genomic_DNA"/>
</dbReference>
<name>A0AAN6YBZ0_9PEZI</name>
<evidence type="ECO:0000313" key="1">
    <source>
        <dbReference type="EMBL" id="KAK4215743.1"/>
    </source>
</evidence>
<dbReference type="AlphaFoldDB" id="A0AAN6YBZ0"/>
<dbReference type="Proteomes" id="UP001301769">
    <property type="component" value="Unassembled WGS sequence"/>
</dbReference>
<proteinExistence type="predicted"/>